<dbReference type="AlphaFoldDB" id="A0A521FBT3"/>
<dbReference type="InterPro" id="IPR005749">
    <property type="entry name" value="Ribosomal_uL15_bac-type"/>
</dbReference>
<evidence type="ECO:0000256" key="1">
    <source>
        <dbReference type="ARBA" id="ARBA00007320"/>
    </source>
</evidence>
<dbReference type="Pfam" id="PF00828">
    <property type="entry name" value="Ribosomal_L27A"/>
    <property type="match status" value="1"/>
</dbReference>
<reference evidence="8 9" key="1">
    <citation type="submission" date="2017-05" db="EMBL/GenBank/DDBJ databases">
        <authorList>
            <person name="Varghese N."/>
            <person name="Submissions S."/>
        </authorList>
    </citation>
    <scope>NUCLEOTIDE SEQUENCE [LARGE SCALE GENOMIC DNA]</scope>
    <source>
        <strain evidence="8 9">DSM 21194</strain>
    </source>
</reference>
<dbReference type="RefSeq" id="WP_142716055.1">
    <property type="nucleotide sequence ID" value="NZ_FXTH01000029.1"/>
</dbReference>
<dbReference type="PROSITE" id="PS00475">
    <property type="entry name" value="RIBOSOMAL_L15"/>
    <property type="match status" value="1"/>
</dbReference>
<dbReference type="InterPro" id="IPR030878">
    <property type="entry name" value="Ribosomal_uL15"/>
</dbReference>
<dbReference type="OrthoDB" id="9810293at2"/>
<dbReference type="GO" id="GO:0019843">
    <property type="term" value="F:rRNA binding"/>
    <property type="evidence" value="ECO:0007669"/>
    <property type="project" value="UniProtKB-UniRule"/>
</dbReference>
<name>A0A521FBT3_9BACT</name>
<feature type="domain" description="Large ribosomal subunit protein uL15/eL18" evidence="7">
    <location>
        <begin position="78"/>
        <end position="149"/>
    </location>
</feature>
<dbReference type="Proteomes" id="UP000317593">
    <property type="component" value="Unassembled WGS sequence"/>
</dbReference>
<evidence type="ECO:0000259" key="7">
    <source>
        <dbReference type="Pfam" id="PF00828"/>
    </source>
</evidence>
<comment type="function">
    <text evidence="4">Binds to the 23S rRNA.</text>
</comment>
<evidence type="ECO:0000256" key="5">
    <source>
        <dbReference type="RuleBase" id="RU003888"/>
    </source>
</evidence>
<dbReference type="InterPro" id="IPR021131">
    <property type="entry name" value="Ribosomal_uL15/eL18"/>
</dbReference>
<comment type="similarity">
    <text evidence="1 4 5">Belongs to the universal ribosomal protein uL15 family.</text>
</comment>
<evidence type="ECO:0000313" key="8">
    <source>
        <dbReference type="EMBL" id="SMO93657.1"/>
    </source>
</evidence>
<dbReference type="GO" id="GO:0006412">
    <property type="term" value="P:translation"/>
    <property type="evidence" value="ECO:0007669"/>
    <property type="project" value="UniProtKB-UniRule"/>
</dbReference>
<proteinExistence type="inferred from homology"/>
<evidence type="ECO:0000256" key="4">
    <source>
        <dbReference type="HAMAP-Rule" id="MF_01341"/>
    </source>
</evidence>
<dbReference type="Gene3D" id="3.100.10.10">
    <property type="match status" value="1"/>
</dbReference>
<feature type="region of interest" description="Disordered" evidence="6">
    <location>
        <begin position="1"/>
        <end position="41"/>
    </location>
</feature>
<gene>
    <name evidence="4" type="primary">rplO</name>
    <name evidence="8" type="ORF">SAMN06265218_1299</name>
</gene>
<comment type="subunit">
    <text evidence="4">Part of the 50S ribosomal subunit.</text>
</comment>
<keyword evidence="3 4" id="KW-0687">Ribonucleoprotein</keyword>
<sequence length="153" mass="16678">MDLSNLKAPEPNQKKAKRIGRGQGSGRGSHTVGKGHNGQRARSGFKERFWFEGGQMPLQRRIPKWGFNNPFRKEYVAVNVGTIDLFLEAGKLSDNTISLDDLVEAGLAGKGELVKLLGDGEIETSIEIEVHKASKSAQKKVEDAGGTVTFVEN</sequence>
<evidence type="ECO:0000256" key="2">
    <source>
        <dbReference type="ARBA" id="ARBA00022980"/>
    </source>
</evidence>
<dbReference type="InterPro" id="IPR001196">
    <property type="entry name" value="Ribosomal_uL15_CS"/>
</dbReference>
<organism evidence="8 9">
    <name type="scientific">Fodinibius sediminis</name>
    <dbReference type="NCBI Taxonomy" id="1214077"/>
    <lineage>
        <taxon>Bacteria</taxon>
        <taxon>Pseudomonadati</taxon>
        <taxon>Balneolota</taxon>
        <taxon>Balneolia</taxon>
        <taxon>Balneolales</taxon>
        <taxon>Balneolaceae</taxon>
        <taxon>Fodinibius</taxon>
    </lineage>
</organism>
<keyword evidence="4" id="KW-0699">rRNA-binding</keyword>
<dbReference type="HAMAP" id="MF_01341">
    <property type="entry name" value="Ribosomal_uL15"/>
    <property type="match status" value="1"/>
</dbReference>
<evidence type="ECO:0000313" key="9">
    <source>
        <dbReference type="Proteomes" id="UP000317593"/>
    </source>
</evidence>
<evidence type="ECO:0000256" key="6">
    <source>
        <dbReference type="SAM" id="MobiDB-lite"/>
    </source>
</evidence>
<keyword evidence="2 4" id="KW-0689">Ribosomal protein</keyword>
<accession>A0A521FBT3</accession>
<dbReference type="EMBL" id="FXTH01000029">
    <property type="protein sequence ID" value="SMO93657.1"/>
    <property type="molecule type" value="Genomic_DNA"/>
</dbReference>
<dbReference type="PANTHER" id="PTHR12934">
    <property type="entry name" value="50S RIBOSOMAL PROTEIN L15"/>
    <property type="match status" value="1"/>
</dbReference>
<dbReference type="SUPFAM" id="SSF52080">
    <property type="entry name" value="Ribosomal proteins L15p and L18e"/>
    <property type="match status" value="1"/>
</dbReference>
<evidence type="ECO:0000256" key="3">
    <source>
        <dbReference type="ARBA" id="ARBA00023274"/>
    </source>
</evidence>
<dbReference type="GO" id="GO:0003735">
    <property type="term" value="F:structural constituent of ribosome"/>
    <property type="evidence" value="ECO:0007669"/>
    <property type="project" value="InterPro"/>
</dbReference>
<dbReference type="NCBIfam" id="TIGR01071">
    <property type="entry name" value="rplO_bact"/>
    <property type="match status" value="1"/>
</dbReference>
<dbReference type="GO" id="GO:0022625">
    <property type="term" value="C:cytosolic large ribosomal subunit"/>
    <property type="evidence" value="ECO:0007669"/>
    <property type="project" value="TreeGrafter"/>
</dbReference>
<keyword evidence="9" id="KW-1185">Reference proteome</keyword>
<dbReference type="InterPro" id="IPR036227">
    <property type="entry name" value="Ribosomal_uL15/eL18_sf"/>
</dbReference>
<keyword evidence="4" id="KW-0694">RNA-binding</keyword>
<protein>
    <recommendedName>
        <fullName evidence="4">Large ribosomal subunit protein uL15</fullName>
    </recommendedName>
</protein>
<dbReference type="PANTHER" id="PTHR12934:SF11">
    <property type="entry name" value="LARGE RIBOSOMAL SUBUNIT PROTEIN UL15M"/>
    <property type="match status" value="1"/>
</dbReference>